<name>A0ACB6VDG6_DUNSA</name>
<organism evidence="1 2">
    <name type="scientific">Dunaliella salina</name>
    <name type="common">Green alga</name>
    <name type="synonym">Protococcus salinus</name>
    <dbReference type="NCBI Taxonomy" id="3046"/>
    <lineage>
        <taxon>Eukaryota</taxon>
        <taxon>Viridiplantae</taxon>
        <taxon>Chlorophyta</taxon>
        <taxon>core chlorophytes</taxon>
        <taxon>Chlorophyceae</taxon>
        <taxon>CS clade</taxon>
        <taxon>Chlamydomonadales</taxon>
        <taxon>Dunaliellaceae</taxon>
        <taxon>Dunaliella</taxon>
    </lineage>
</organism>
<evidence type="ECO:0000313" key="2">
    <source>
        <dbReference type="Proteomes" id="UP000815325"/>
    </source>
</evidence>
<gene>
    <name evidence="1" type="ORF">DUNSADRAFT_5019</name>
</gene>
<reference evidence="1" key="1">
    <citation type="submission" date="2017-08" db="EMBL/GenBank/DDBJ databases">
        <authorList>
            <person name="Polle J.E."/>
            <person name="Barry K."/>
            <person name="Cushman J."/>
            <person name="Schmutz J."/>
            <person name="Tran D."/>
            <person name="Hathwaick L.T."/>
            <person name="Yim W.C."/>
            <person name="Jenkins J."/>
            <person name="Mckie-Krisberg Z.M."/>
            <person name="Prochnik S."/>
            <person name="Lindquist E."/>
            <person name="Dockter R.B."/>
            <person name="Adam C."/>
            <person name="Molina H."/>
            <person name="Bunkerborg J."/>
            <person name="Jin E."/>
            <person name="Buchheim M."/>
            <person name="Magnuson J."/>
        </authorList>
    </citation>
    <scope>NUCLEOTIDE SEQUENCE</scope>
    <source>
        <strain evidence="1">CCAP 19/18</strain>
    </source>
</reference>
<keyword evidence="2" id="KW-1185">Reference proteome</keyword>
<evidence type="ECO:0000313" key="1">
    <source>
        <dbReference type="EMBL" id="KAF5826056.1"/>
    </source>
</evidence>
<comment type="caution">
    <text evidence="1">The sequence shown here is derived from an EMBL/GenBank/DDBJ whole genome shotgun (WGS) entry which is preliminary data.</text>
</comment>
<accession>A0ACB6VDG6</accession>
<dbReference type="Proteomes" id="UP000815325">
    <property type="component" value="Unassembled WGS sequence"/>
</dbReference>
<proteinExistence type="predicted"/>
<protein>
    <submittedName>
        <fullName evidence="1">Uncharacterized protein</fullName>
    </submittedName>
</protein>
<sequence>MVSTRRAATQQEGDGMGHADGMGGPALVEEPSTSAHIEQAPTAERKRSSEQQHSSSHEATAGLAGGVLPSGTENGQLSHLAHGANEAGEQHPGPLDLFSQQPEEAGALESLLKAVQDPTVFLQPSQHLSHAARQAAR</sequence>
<feature type="non-terminal residue" evidence="1">
    <location>
        <position position="137"/>
    </location>
</feature>
<dbReference type="EMBL" id="MU071434">
    <property type="protein sequence ID" value="KAF5826056.1"/>
    <property type="molecule type" value="Genomic_DNA"/>
</dbReference>